<reference evidence="2" key="1">
    <citation type="submission" date="2021-02" db="EMBL/GenBank/DDBJ databases">
        <authorList>
            <person name="Nowell W R."/>
        </authorList>
    </citation>
    <scope>NUCLEOTIDE SEQUENCE</scope>
</reference>
<dbReference type="PANTHER" id="PTHR15000:SF1">
    <property type="entry name" value="ERYTHROID DIFFERENTIATION-RELATED FACTOR 1"/>
    <property type="match status" value="1"/>
</dbReference>
<evidence type="ECO:0000313" key="3">
    <source>
        <dbReference type="Proteomes" id="UP000682733"/>
    </source>
</evidence>
<dbReference type="GO" id="GO:0045893">
    <property type="term" value="P:positive regulation of DNA-templated transcription"/>
    <property type="evidence" value="ECO:0007669"/>
    <property type="project" value="TreeGrafter"/>
</dbReference>
<proteinExistence type="predicted"/>
<protein>
    <recommendedName>
        <fullName evidence="1">EDRF1 N-terminal domain-containing protein</fullName>
    </recommendedName>
</protein>
<dbReference type="AlphaFoldDB" id="A0A8S2Y4R2"/>
<comment type="caution">
    <text evidence="2">The sequence shown here is derived from an EMBL/GenBank/DDBJ whole genome shotgun (WGS) entry which is preliminary data.</text>
</comment>
<dbReference type="PANTHER" id="PTHR15000">
    <property type="entry name" value="ERYTHROID DIFFERENTIATION-RELATED FACTOR 1"/>
    <property type="match status" value="1"/>
</dbReference>
<gene>
    <name evidence="2" type="ORF">TMI583_LOCUS49154</name>
</gene>
<dbReference type="EMBL" id="CAJOBA010105140">
    <property type="protein sequence ID" value="CAF4534353.1"/>
    <property type="molecule type" value="Genomic_DNA"/>
</dbReference>
<name>A0A8S2Y4R2_9BILA</name>
<sequence>EDDIVKLYDLTSLCQTDRDDNPYTLPVALLLYKMASNMVTGSDHDTLSKESGTIRTLLKHCLNMLDPNKFPEYYCAAAYMMSDLYIDDNVSEQSWTCDGSEVVDSESLNDDLLFENEQEFRTCTTVDIKTLIQPQQHRFKNIPDMARLGNIHG</sequence>
<dbReference type="Pfam" id="PF23788">
    <property type="entry name" value="EDRF1_N"/>
    <property type="match status" value="1"/>
</dbReference>
<accession>A0A8S2Y4R2</accession>
<feature type="non-terminal residue" evidence="2">
    <location>
        <position position="1"/>
    </location>
</feature>
<dbReference type="Proteomes" id="UP000682733">
    <property type="component" value="Unassembled WGS sequence"/>
</dbReference>
<evidence type="ECO:0000259" key="1">
    <source>
        <dbReference type="Pfam" id="PF23788"/>
    </source>
</evidence>
<dbReference type="InterPro" id="IPR056582">
    <property type="entry name" value="EDRF1_N"/>
</dbReference>
<organism evidence="2 3">
    <name type="scientific">Didymodactylos carnosus</name>
    <dbReference type="NCBI Taxonomy" id="1234261"/>
    <lineage>
        <taxon>Eukaryota</taxon>
        <taxon>Metazoa</taxon>
        <taxon>Spiralia</taxon>
        <taxon>Gnathifera</taxon>
        <taxon>Rotifera</taxon>
        <taxon>Eurotatoria</taxon>
        <taxon>Bdelloidea</taxon>
        <taxon>Philodinida</taxon>
        <taxon>Philodinidae</taxon>
        <taxon>Didymodactylos</taxon>
    </lineage>
</organism>
<evidence type="ECO:0000313" key="2">
    <source>
        <dbReference type="EMBL" id="CAF4534353.1"/>
    </source>
</evidence>
<feature type="non-terminal residue" evidence="2">
    <location>
        <position position="153"/>
    </location>
</feature>
<feature type="domain" description="EDRF1 N-terminal" evidence="1">
    <location>
        <begin position="2"/>
        <end position="110"/>
    </location>
</feature>